<gene>
    <name evidence="1" type="ORF">MEBOL_000666</name>
</gene>
<accession>A0A250I7Q8</accession>
<dbReference type="PROSITE" id="PS51257">
    <property type="entry name" value="PROKAR_LIPOPROTEIN"/>
    <property type="match status" value="1"/>
</dbReference>
<dbReference type="PANTHER" id="PTHR36842:SF1">
    <property type="entry name" value="PROTEIN TOLB"/>
    <property type="match status" value="1"/>
</dbReference>
<reference evidence="1 2" key="1">
    <citation type="submission" date="2017-06" db="EMBL/GenBank/DDBJ databases">
        <authorList>
            <person name="Kim H.J."/>
            <person name="Triplett B.A."/>
        </authorList>
    </citation>
    <scope>NUCLEOTIDE SEQUENCE [LARGE SCALE GENOMIC DNA]</scope>
    <source>
        <strain evidence="1 2">DSM 14713</strain>
    </source>
</reference>
<dbReference type="EMBL" id="CP022163">
    <property type="protein sequence ID" value="ATB27228.1"/>
    <property type="molecule type" value="Genomic_DNA"/>
</dbReference>
<organism evidence="1 2">
    <name type="scientific">Melittangium boletus DSM 14713</name>
    <dbReference type="NCBI Taxonomy" id="1294270"/>
    <lineage>
        <taxon>Bacteria</taxon>
        <taxon>Pseudomonadati</taxon>
        <taxon>Myxococcota</taxon>
        <taxon>Myxococcia</taxon>
        <taxon>Myxococcales</taxon>
        <taxon>Cystobacterineae</taxon>
        <taxon>Archangiaceae</taxon>
        <taxon>Melittangium</taxon>
    </lineage>
</organism>
<evidence type="ECO:0000313" key="1">
    <source>
        <dbReference type="EMBL" id="ATB27228.1"/>
    </source>
</evidence>
<dbReference type="KEGG" id="mbd:MEBOL_000666"/>
<name>A0A250I7Q8_9BACT</name>
<dbReference type="Proteomes" id="UP000217289">
    <property type="component" value="Chromosome"/>
</dbReference>
<protein>
    <submittedName>
        <fullName evidence="1">PKD domain-containing protein</fullName>
    </submittedName>
</protein>
<sequence length="995" mass="105457">MMGSKTRMGWAASMLVACFLSGCEHDTPPPPATPVESGAPEAPFDVQKIMERVHFAFRAEGSAWRGGHDTYAVRADALGLSVTPYHYPKSSSPEHAESAREAPPAAVEGAPVHLGAARVSRGGEVLSGLAGSGRVEDSGELSIPRGEVVERLRNGADGVEQSWHFERRPAGTEALEVRVPVEGGHFLGETDSGLHFAEGATGVGVRYGHGTWVDARGERTPVPARFEGDAIVLRVPASVVDASAYPAVLDPIVSPEFGMDAPVSAYTDHSQDAPVVTHDGTNFLVVWQDFRHVGYTDLYGARVTGSGTLLDPTGLRISSGTNSAYAPAVAHDGTNFLVVWYEWANRYNIHATRVSSTGVVLDPGGIVISNAPGDKHAPAVAHDGTNFLVVWQDKRTGTHDIYGARVDSAGTVLDPNGIAISTAANEQLAPSVAHNGTNFLVVWQDARSGVFDIYGARVNGSGTVLNTNGFLISVAVNAQERPSVAYNGSDFVVVWEDSRNGNADIYGARVSATGVVRNPSGIAISTHGNNQRAPRVARLGTDCLVVWHDTQASKIFGARLSNTGAVLNPSDLLIAPIFSYFEHVSLASDGTNFLVVWGGESSAGRNSDIHATRVTSAGVPLDTPALVLSVAGNGQYTPVVAHDGTNFLVVWRDHRHTGMDIYAVRVSETGTVLDSSGIRLSSSNTYLAFDPAVAHDGTNFLVVWQQYFVNSSVGIRGVRVSSTGSVVDTTPIVLTNQQTYLGRPAVAHDGTNFLVVWEDNRHAVGSNIYGTRVSSAGTVLDTSGIAISTSATFQVHPKVAHNGTNFLVVWQDNRNADNDIYGARVSSTGTVLDTSGIAISTATGNQEHPALTHNGMHFMVVWEDWRVGRSEIYGARVSSAGTVVDTSGIAIATLAMPTQDYKYVPTVTHDGDSFLVAWEDHRTDLYLGDIYGARVSDTGTLLDTQSFVLAAGPLGESTPALTSMGGQSSLLVYRGTDLSATTNSERVKARLVQTP</sequence>
<dbReference type="PANTHER" id="PTHR36842">
    <property type="entry name" value="PROTEIN TOLB HOMOLOG"/>
    <property type="match status" value="1"/>
</dbReference>
<keyword evidence="2" id="KW-1185">Reference proteome</keyword>
<evidence type="ECO:0000313" key="2">
    <source>
        <dbReference type="Proteomes" id="UP000217289"/>
    </source>
</evidence>
<dbReference type="OrthoDB" id="5481789at2"/>
<dbReference type="RefSeq" id="WP_095976054.1">
    <property type="nucleotide sequence ID" value="NZ_CP022163.1"/>
</dbReference>
<dbReference type="AlphaFoldDB" id="A0A250I7Q8"/>
<proteinExistence type="predicted"/>